<proteinExistence type="predicted"/>
<name>A0A9D3VDM8_9ROSI</name>
<keyword evidence="1" id="KW-1133">Transmembrane helix</keyword>
<organism evidence="2 3">
    <name type="scientific">Gossypium stocksii</name>
    <dbReference type="NCBI Taxonomy" id="47602"/>
    <lineage>
        <taxon>Eukaryota</taxon>
        <taxon>Viridiplantae</taxon>
        <taxon>Streptophyta</taxon>
        <taxon>Embryophyta</taxon>
        <taxon>Tracheophyta</taxon>
        <taxon>Spermatophyta</taxon>
        <taxon>Magnoliopsida</taxon>
        <taxon>eudicotyledons</taxon>
        <taxon>Gunneridae</taxon>
        <taxon>Pentapetalae</taxon>
        <taxon>rosids</taxon>
        <taxon>malvids</taxon>
        <taxon>Malvales</taxon>
        <taxon>Malvaceae</taxon>
        <taxon>Malvoideae</taxon>
        <taxon>Gossypium</taxon>
    </lineage>
</organism>
<dbReference type="EMBL" id="JAIQCV010000007">
    <property type="protein sequence ID" value="KAH1080567.1"/>
    <property type="molecule type" value="Genomic_DNA"/>
</dbReference>
<keyword evidence="3" id="KW-1185">Reference proteome</keyword>
<evidence type="ECO:0000313" key="3">
    <source>
        <dbReference type="Proteomes" id="UP000828251"/>
    </source>
</evidence>
<gene>
    <name evidence="2" type="ORF">J1N35_020328</name>
</gene>
<dbReference type="OrthoDB" id="1744946at2759"/>
<keyword evidence="1" id="KW-0472">Membrane</keyword>
<protein>
    <submittedName>
        <fullName evidence="2">Uncharacterized protein</fullName>
    </submittedName>
</protein>
<dbReference type="AlphaFoldDB" id="A0A9D3VDM8"/>
<feature type="transmembrane region" description="Helical" evidence="1">
    <location>
        <begin position="16"/>
        <end position="35"/>
    </location>
</feature>
<accession>A0A9D3VDM8</accession>
<evidence type="ECO:0000313" key="2">
    <source>
        <dbReference type="EMBL" id="KAH1080567.1"/>
    </source>
</evidence>
<evidence type="ECO:0000256" key="1">
    <source>
        <dbReference type="SAM" id="Phobius"/>
    </source>
</evidence>
<keyword evidence="1" id="KW-0812">Transmembrane</keyword>
<comment type="caution">
    <text evidence="2">The sequence shown here is derived from an EMBL/GenBank/DDBJ whole genome shotgun (WGS) entry which is preliminary data.</text>
</comment>
<sequence>MLWHNMDPSSWSPFPLLIPLAGVLFPLLIMLLVPVRKYLLPMFFKAVHLQDLDAAEFEEVPPIPYMAFEDLELEGRATTPMDGAEILDQIITKSRGEICRMQSPNTSSVFEKAYSPQIR</sequence>
<dbReference type="Proteomes" id="UP000828251">
    <property type="component" value="Unassembled WGS sequence"/>
</dbReference>
<reference evidence="2 3" key="1">
    <citation type="journal article" date="2021" name="Plant Biotechnol. J.">
        <title>Multi-omics assisted identification of the key and species-specific regulatory components of drought-tolerant mechanisms in Gossypium stocksii.</title>
        <authorList>
            <person name="Yu D."/>
            <person name="Ke L."/>
            <person name="Zhang D."/>
            <person name="Wu Y."/>
            <person name="Sun Y."/>
            <person name="Mei J."/>
            <person name="Sun J."/>
            <person name="Sun Y."/>
        </authorList>
    </citation>
    <scope>NUCLEOTIDE SEQUENCE [LARGE SCALE GENOMIC DNA]</scope>
    <source>
        <strain evidence="3">cv. E1</strain>
        <tissue evidence="2">Leaf</tissue>
    </source>
</reference>